<reference evidence="1" key="1">
    <citation type="journal article" date="2023" name="Int. J. Syst. Evol. Microbiol.">
        <title>&lt;i&gt;Holtiella tumoricola&lt;/i&gt; gen. nov. sp. nov., isolated from a human clinical sample.</title>
        <authorList>
            <person name="Allen-Vercoe E."/>
            <person name="Daigneault M.C."/>
            <person name="Vancuren S.J."/>
            <person name="Cochrane K."/>
            <person name="O'Neal L.L."/>
            <person name="Sankaranarayanan K."/>
            <person name="Lawson P.A."/>
        </authorList>
    </citation>
    <scope>NUCLEOTIDE SEQUENCE</scope>
    <source>
        <strain evidence="1">CC70A</strain>
    </source>
</reference>
<dbReference type="EMBL" id="JAQIFT010000057">
    <property type="protein sequence ID" value="MDA3732866.1"/>
    <property type="molecule type" value="Genomic_DNA"/>
</dbReference>
<dbReference type="Proteomes" id="UP001169242">
    <property type="component" value="Unassembled WGS sequence"/>
</dbReference>
<evidence type="ECO:0000313" key="1">
    <source>
        <dbReference type="EMBL" id="MDA3732866.1"/>
    </source>
</evidence>
<dbReference type="AlphaFoldDB" id="A0AA42DQ74"/>
<sequence>MEGLVGTLLLAIGVTIGYFACKLGQVIKHKEYINRGTDNG</sequence>
<dbReference type="RefSeq" id="WP_271012847.1">
    <property type="nucleotide sequence ID" value="NZ_JAQIFT010000057.1"/>
</dbReference>
<name>A0AA42DQ74_9FIRM</name>
<accession>A0AA42DQ74</accession>
<gene>
    <name evidence="1" type="ORF">PBV87_15420</name>
</gene>
<protein>
    <submittedName>
        <fullName evidence="1">Uncharacterized protein</fullName>
    </submittedName>
</protein>
<organism evidence="1 2">
    <name type="scientific">Holtiella tumoricola</name>
    <dbReference type="NCBI Taxonomy" id="3018743"/>
    <lineage>
        <taxon>Bacteria</taxon>
        <taxon>Bacillati</taxon>
        <taxon>Bacillota</taxon>
        <taxon>Clostridia</taxon>
        <taxon>Lachnospirales</taxon>
        <taxon>Cellulosilyticaceae</taxon>
        <taxon>Holtiella</taxon>
    </lineage>
</organism>
<evidence type="ECO:0000313" key="2">
    <source>
        <dbReference type="Proteomes" id="UP001169242"/>
    </source>
</evidence>
<proteinExistence type="predicted"/>
<keyword evidence="2" id="KW-1185">Reference proteome</keyword>
<comment type="caution">
    <text evidence="1">The sequence shown here is derived from an EMBL/GenBank/DDBJ whole genome shotgun (WGS) entry which is preliminary data.</text>
</comment>